<feature type="compositionally biased region" description="Polar residues" evidence="6">
    <location>
        <begin position="142"/>
        <end position="160"/>
    </location>
</feature>
<feature type="compositionally biased region" description="Polar residues" evidence="6">
    <location>
        <begin position="61"/>
        <end position="80"/>
    </location>
</feature>
<protein>
    <recommendedName>
        <fullName evidence="9">Transcription factor 4</fullName>
    </recommendedName>
</protein>
<reference evidence="7 8" key="1">
    <citation type="submission" date="2022-12" db="EMBL/GenBank/DDBJ databases">
        <title>Chromosome-level genome of Tegillarca granosa.</title>
        <authorList>
            <person name="Kim J."/>
        </authorList>
    </citation>
    <scope>NUCLEOTIDE SEQUENCE [LARGE SCALE GENOMIC DNA]</scope>
    <source>
        <strain evidence="7">Teg-2019</strain>
        <tissue evidence="7">Adductor muscle</tissue>
    </source>
</reference>
<accession>A0ABQ9ETE0</accession>
<dbReference type="Proteomes" id="UP001217089">
    <property type="component" value="Unassembled WGS sequence"/>
</dbReference>
<feature type="region of interest" description="Disordered" evidence="6">
    <location>
        <begin position="173"/>
        <end position="220"/>
    </location>
</feature>
<evidence type="ECO:0000256" key="6">
    <source>
        <dbReference type="SAM" id="MobiDB-lite"/>
    </source>
</evidence>
<evidence type="ECO:0008006" key="9">
    <source>
        <dbReference type="Google" id="ProtNLM"/>
    </source>
</evidence>
<dbReference type="EMBL" id="JARBDR010000773">
    <property type="protein sequence ID" value="KAJ8307636.1"/>
    <property type="molecule type" value="Genomic_DNA"/>
</dbReference>
<feature type="compositionally biased region" description="Polar residues" evidence="6">
    <location>
        <begin position="198"/>
        <end position="212"/>
    </location>
</feature>
<feature type="compositionally biased region" description="Polar residues" evidence="6">
    <location>
        <begin position="88"/>
        <end position="97"/>
    </location>
</feature>
<evidence type="ECO:0000256" key="5">
    <source>
        <dbReference type="ARBA" id="ARBA00023242"/>
    </source>
</evidence>
<keyword evidence="5" id="KW-0539">Nucleus</keyword>
<keyword evidence="8" id="KW-1185">Reference proteome</keyword>
<evidence type="ECO:0000256" key="4">
    <source>
        <dbReference type="ARBA" id="ARBA00023163"/>
    </source>
</evidence>
<dbReference type="PANTHER" id="PTHR11793">
    <property type="entry name" value="BASIC HELIX-LOOP-HELIX TRANSCRIPTION FACTOR"/>
    <property type="match status" value="1"/>
</dbReference>
<evidence type="ECO:0000313" key="8">
    <source>
        <dbReference type="Proteomes" id="UP001217089"/>
    </source>
</evidence>
<evidence type="ECO:0000256" key="3">
    <source>
        <dbReference type="ARBA" id="ARBA00023125"/>
    </source>
</evidence>
<name>A0ABQ9ETE0_TEGGR</name>
<proteinExistence type="predicted"/>
<gene>
    <name evidence="7" type="ORF">KUTeg_014827</name>
</gene>
<comment type="subcellular location">
    <subcellularLocation>
        <location evidence="1">Nucleus</location>
    </subcellularLocation>
</comment>
<keyword evidence="3" id="KW-0238">DNA-binding</keyword>
<keyword evidence="4" id="KW-0804">Transcription</keyword>
<dbReference type="PANTHER" id="PTHR11793:SF13">
    <property type="entry name" value="PROTEIN DAUGHTERLESS"/>
    <property type="match status" value="1"/>
</dbReference>
<organism evidence="7 8">
    <name type="scientific">Tegillarca granosa</name>
    <name type="common">Malaysian cockle</name>
    <name type="synonym">Anadara granosa</name>
    <dbReference type="NCBI Taxonomy" id="220873"/>
    <lineage>
        <taxon>Eukaryota</taxon>
        <taxon>Metazoa</taxon>
        <taxon>Spiralia</taxon>
        <taxon>Lophotrochozoa</taxon>
        <taxon>Mollusca</taxon>
        <taxon>Bivalvia</taxon>
        <taxon>Autobranchia</taxon>
        <taxon>Pteriomorphia</taxon>
        <taxon>Arcoida</taxon>
        <taxon>Arcoidea</taxon>
        <taxon>Arcidae</taxon>
        <taxon>Tegillarca</taxon>
    </lineage>
</organism>
<evidence type="ECO:0000313" key="7">
    <source>
        <dbReference type="EMBL" id="KAJ8307636.1"/>
    </source>
</evidence>
<comment type="caution">
    <text evidence="7">The sequence shown here is derived from an EMBL/GenBank/DDBJ whole genome shotgun (WGS) entry which is preliminary data.</text>
</comment>
<feature type="compositionally biased region" description="Low complexity" evidence="6">
    <location>
        <begin position="129"/>
        <end position="141"/>
    </location>
</feature>
<evidence type="ECO:0000256" key="1">
    <source>
        <dbReference type="ARBA" id="ARBA00004123"/>
    </source>
</evidence>
<sequence length="297" mass="31440">MYCSYPIYPPPLGMYLPTKLPSSCHGVYPASPDEFGQDSPNRYTSPKPMYSGEPYYMGDPSHSSGDPWSNNNGLPTSYPSSMLPGNAHHTQGSSYSNIHPHEMGYPNISPSQASGLPPMSTFRGGTQVPPTTSSYSSTSPSVNGSEMMSNHGNQGSSQTGDALGKALASIYSPTDHTSSSYGSNPSTPVSSPPPGSSNQWQRPATSQSTTSPHFDGGPLHSLQSRMEERLDDAIHVLRYHAGEGQMMPGGGPPVMPPGLMQSPHSNGIMGNMGIYQGGMGGMGSHGMDSHMEIFSFM</sequence>
<keyword evidence="2" id="KW-0805">Transcription regulation</keyword>
<evidence type="ECO:0000256" key="2">
    <source>
        <dbReference type="ARBA" id="ARBA00023015"/>
    </source>
</evidence>
<feature type="region of interest" description="Disordered" evidence="6">
    <location>
        <begin position="31"/>
        <end position="161"/>
    </location>
</feature>
<feature type="compositionally biased region" description="Polar residues" evidence="6">
    <location>
        <begin position="173"/>
        <end position="182"/>
    </location>
</feature>
<dbReference type="InterPro" id="IPR051098">
    <property type="entry name" value="NeuroDiff_E-box_TFs"/>
</dbReference>